<dbReference type="InterPro" id="IPR013783">
    <property type="entry name" value="Ig-like_fold"/>
</dbReference>
<dbReference type="GO" id="GO:0005992">
    <property type="term" value="P:trehalose biosynthetic process"/>
    <property type="evidence" value="ECO:0007669"/>
    <property type="project" value="UniProtKB-UniRule"/>
</dbReference>
<evidence type="ECO:0000256" key="11">
    <source>
        <dbReference type="NCBIfam" id="TIGR02402"/>
    </source>
</evidence>
<sequence>MSRADNPLTDPAGQILATDLDGTFIPLHHDPQNKADLQTLTTEFQARKVSVVFVTGRHFASVMQAIEEFELPVPQWIICDVGTSIFQRQPSGEFTPVAAYQDYQDQIIASLPIDALREQLLPISGLRLQEPEKQGRFKLSFYTDATQLAEQVDLVQQVLDRTDAPYSIIHSVDPFNGDGLIDLLPATVSKALALEWWHQENQLDPTSTVFSGDSGNDLAALTAGYRTILVGNADRSLAQRIYNLHRQSGWKDRLYLASGTATSAVLEGCRWFGLAALEATEITRPGATPLTSETTHFRVWAPDCKQVHVEIKTDHDTISHELVRDHQGYFAATIPQARANACYQYRLDGENTRPDPATRYQPQGVHSVSQIIDPRDFPWTDQSWQGIEKRVLVIYELHVGTFTQGGTFRAAIERLPELIELGITAVEIMPVAQSPGRWNWGYDGVDLFAVRNTYGSADDFRAFVDECHRSGLAVILDVVYNHLGPEGNYLSEFGPYFSDRHHTPWGDAFNYDGPESEHVRQFIVDNAVYWLEDFHLDGLRLDAVHCMYDDSRPDILDAIRQGVSRHAESVHWPVHLFAETNVYNHELLTPDQNRSPYDGIWCDCLMYSIYSHALPELSITHRQYHGTADLVETLAHGYVFAGKDSERVTDNERISRHFESLVVALQTHDSVGNHPHGKRIHQLTSKGFQKAAAGLVLLYPGIPLIFMGEEFATSAPFPFFVDFEDRHLRDAVDVGRRGDYPPHIWQDALLPSQAEAFFNAKWNEAPHRDPDMFRWYQSLLQFRKQGLHTGWLAATNMQTSADLDHNIFTLQYQSPQNQSSEQGATITIHARLTPAAETDASPLRISLQGSLELSSVPEPLIQNNKIQLEPNHLVVLRG</sequence>
<evidence type="ECO:0000313" key="14">
    <source>
        <dbReference type="Proteomes" id="UP000315647"/>
    </source>
</evidence>
<dbReference type="InterPro" id="IPR006380">
    <property type="entry name" value="SPP-like_dom"/>
</dbReference>
<comment type="similarity">
    <text evidence="3">Belongs to the glycosyl hydrolase 13 family.</text>
</comment>
<dbReference type="CDD" id="cd11325">
    <property type="entry name" value="AmyAc_GTHase"/>
    <property type="match status" value="1"/>
</dbReference>
<proteinExistence type="inferred from homology"/>
<dbReference type="SFLD" id="SFLDG01140">
    <property type="entry name" value="C2.B:_Phosphomannomutase_and_P"/>
    <property type="match status" value="1"/>
</dbReference>
<evidence type="ECO:0000313" key="13">
    <source>
        <dbReference type="EMBL" id="QDT26980.1"/>
    </source>
</evidence>
<dbReference type="InterPro" id="IPR014756">
    <property type="entry name" value="Ig_E-set"/>
</dbReference>
<accession>A0A517Q5R0</accession>
<keyword evidence="14" id="KW-1185">Reference proteome</keyword>
<dbReference type="InterPro" id="IPR017853">
    <property type="entry name" value="GH"/>
</dbReference>
<dbReference type="Pfam" id="PF00128">
    <property type="entry name" value="Alpha-amylase"/>
    <property type="match status" value="1"/>
</dbReference>
<evidence type="ECO:0000256" key="8">
    <source>
        <dbReference type="ARBA" id="ARBA00023277"/>
    </source>
</evidence>
<dbReference type="Gene3D" id="2.60.40.10">
    <property type="entry name" value="Immunoglobulins"/>
    <property type="match status" value="1"/>
</dbReference>
<evidence type="ECO:0000256" key="5">
    <source>
        <dbReference type="ARBA" id="ARBA00015938"/>
    </source>
</evidence>
<dbReference type="Pfam" id="PF05116">
    <property type="entry name" value="S6PP"/>
    <property type="match status" value="1"/>
</dbReference>
<dbReference type="SFLD" id="SFLDG01141">
    <property type="entry name" value="C2.B.1:_Sucrose_Phosphatase_Li"/>
    <property type="match status" value="1"/>
</dbReference>
<dbReference type="SUPFAM" id="SSF51445">
    <property type="entry name" value="(Trans)glycosidases"/>
    <property type="match status" value="1"/>
</dbReference>
<protein>
    <recommendedName>
        <fullName evidence="5 11">Malto-oligosyltrehalose trehalohydrolase</fullName>
        <ecNumber evidence="4 11">3.2.1.141</ecNumber>
    </recommendedName>
</protein>
<reference evidence="13 14" key="1">
    <citation type="submission" date="2019-03" db="EMBL/GenBank/DDBJ databases">
        <title>Deep-cultivation of Planctomycetes and their phenomic and genomic characterization uncovers novel biology.</title>
        <authorList>
            <person name="Wiegand S."/>
            <person name="Jogler M."/>
            <person name="Boedeker C."/>
            <person name="Pinto D."/>
            <person name="Vollmers J."/>
            <person name="Rivas-Marin E."/>
            <person name="Kohn T."/>
            <person name="Peeters S.H."/>
            <person name="Heuer A."/>
            <person name="Rast P."/>
            <person name="Oberbeckmann S."/>
            <person name="Bunk B."/>
            <person name="Jeske O."/>
            <person name="Meyerdierks A."/>
            <person name="Storesund J.E."/>
            <person name="Kallscheuer N."/>
            <person name="Luecker S."/>
            <person name="Lage O.M."/>
            <person name="Pohl T."/>
            <person name="Merkel B.J."/>
            <person name="Hornburger P."/>
            <person name="Mueller R.-W."/>
            <person name="Bruemmer F."/>
            <person name="Labrenz M."/>
            <person name="Spormann A.M."/>
            <person name="Op den Camp H."/>
            <person name="Overmann J."/>
            <person name="Amann R."/>
            <person name="Jetten M.S.M."/>
            <person name="Mascher T."/>
            <person name="Medema M.H."/>
            <person name="Devos D.P."/>
            <person name="Kaster A.-K."/>
            <person name="Ovreas L."/>
            <person name="Rohde M."/>
            <person name="Galperin M.Y."/>
            <person name="Jogler C."/>
        </authorList>
    </citation>
    <scope>NUCLEOTIDE SEQUENCE [LARGE SCALE GENOMIC DNA]</scope>
    <source>
        <strain evidence="13 14">Enr10</strain>
    </source>
</reference>
<dbReference type="SMART" id="SM00642">
    <property type="entry name" value="Aamy"/>
    <property type="match status" value="1"/>
</dbReference>
<dbReference type="Gene3D" id="3.40.50.1000">
    <property type="entry name" value="HAD superfamily/HAD-like"/>
    <property type="match status" value="1"/>
</dbReference>
<dbReference type="CDD" id="cd02853">
    <property type="entry name" value="E_set_MTHase_like_N"/>
    <property type="match status" value="1"/>
</dbReference>
<dbReference type="GO" id="GO:0033942">
    <property type="term" value="F:4-alpha-D-(1-&gt;4)-alpha-D-glucanotrehalose trehalohydrolase activity"/>
    <property type="evidence" value="ECO:0007669"/>
    <property type="project" value="UniProtKB-EC"/>
</dbReference>
<dbReference type="NCBIfam" id="TIGR02402">
    <property type="entry name" value="trehalose_TreZ"/>
    <property type="match status" value="1"/>
</dbReference>
<dbReference type="InterPro" id="IPR036412">
    <property type="entry name" value="HAD-like_sf"/>
</dbReference>
<evidence type="ECO:0000256" key="10">
    <source>
        <dbReference type="ARBA" id="ARBA00034013"/>
    </source>
</evidence>
<evidence type="ECO:0000256" key="9">
    <source>
        <dbReference type="ARBA" id="ARBA00023295"/>
    </source>
</evidence>
<keyword evidence="9 13" id="KW-0326">Glycosidase</keyword>
<evidence type="ECO:0000256" key="1">
    <source>
        <dbReference type="ARBA" id="ARBA00004496"/>
    </source>
</evidence>
<dbReference type="RefSeq" id="WP_145449070.1">
    <property type="nucleotide sequence ID" value="NZ_CP037421.1"/>
</dbReference>
<organism evidence="13 14">
    <name type="scientific">Gimesia panareensis</name>
    <dbReference type="NCBI Taxonomy" id="2527978"/>
    <lineage>
        <taxon>Bacteria</taxon>
        <taxon>Pseudomonadati</taxon>
        <taxon>Planctomycetota</taxon>
        <taxon>Planctomycetia</taxon>
        <taxon>Planctomycetales</taxon>
        <taxon>Planctomycetaceae</taxon>
        <taxon>Gimesia</taxon>
    </lineage>
</organism>
<evidence type="ECO:0000256" key="6">
    <source>
        <dbReference type="ARBA" id="ARBA00022490"/>
    </source>
</evidence>
<dbReference type="InterPro" id="IPR004193">
    <property type="entry name" value="Glyco_hydro_13_N"/>
</dbReference>
<evidence type="ECO:0000259" key="12">
    <source>
        <dbReference type="SMART" id="SM00642"/>
    </source>
</evidence>
<dbReference type="Proteomes" id="UP000315647">
    <property type="component" value="Chromosome"/>
</dbReference>
<dbReference type="GO" id="GO:0005737">
    <property type="term" value="C:cytoplasm"/>
    <property type="evidence" value="ECO:0007669"/>
    <property type="project" value="UniProtKB-SubCell"/>
</dbReference>
<dbReference type="InterPro" id="IPR012768">
    <property type="entry name" value="Trehalose_TreZ"/>
</dbReference>
<keyword evidence="6" id="KW-0963">Cytoplasm</keyword>
<dbReference type="PANTHER" id="PTHR43651:SF11">
    <property type="entry name" value="MALTO-OLIGOSYLTREHALOSE TREHALOHYDROLASE"/>
    <property type="match status" value="1"/>
</dbReference>
<evidence type="ECO:0000256" key="2">
    <source>
        <dbReference type="ARBA" id="ARBA00005199"/>
    </source>
</evidence>
<comment type="subcellular location">
    <subcellularLocation>
        <location evidence="1">Cytoplasm</location>
    </subcellularLocation>
</comment>
<comment type="pathway">
    <text evidence="2">Glycan biosynthesis; trehalose biosynthesis.</text>
</comment>
<dbReference type="EMBL" id="CP037421">
    <property type="protein sequence ID" value="QDT26980.1"/>
    <property type="molecule type" value="Genomic_DNA"/>
</dbReference>
<dbReference type="SUPFAM" id="SSF81296">
    <property type="entry name" value="E set domains"/>
    <property type="match status" value="1"/>
</dbReference>
<dbReference type="InterPro" id="IPR023214">
    <property type="entry name" value="HAD_sf"/>
</dbReference>
<dbReference type="UniPathway" id="UPA00299"/>
<dbReference type="AlphaFoldDB" id="A0A517Q5R0"/>
<dbReference type="SUPFAM" id="SSF56784">
    <property type="entry name" value="HAD-like"/>
    <property type="match status" value="1"/>
</dbReference>
<dbReference type="PANTHER" id="PTHR43651">
    <property type="entry name" value="1,4-ALPHA-GLUCAN-BRANCHING ENZYME"/>
    <property type="match status" value="1"/>
</dbReference>
<dbReference type="Gene3D" id="1.10.10.760">
    <property type="entry name" value="E-set domains of sugar-utilizing enzymes"/>
    <property type="match status" value="1"/>
</dbReference>
<name>A0A517Q5R0_9PLAN</name>
<dbReference type="InterPro" id="IPR006047">
    <property type="entry name" value="GH13_cat_dom"/>
</dbReference>
<evidence type="ECO:0000256" key="7">
    <source>
        <dbReference type="ARBA" id="ARBA00022801"/>
    </source>
</evidence>
<dbReference type="InterPro" id="IPR044901">
    <property type="entry name" value="Trehalose_TreZ_E-set_sf"/>
</dbReference>
<dbReference type="EC" id="3.2.1.141" evidence="4 11"/>
<comment type="catalytic activity">
    <reaction evidence="10">
        <text>hydrolysis of (1-&gt;4)-alpha-D-glucosidic linkage in 4-alpha-D-[(1-&gt;4)-alpha-D-glucanosyl]n trehalose to yield trehalose and (1-&gt;4)-alpha-D-glucan.</text>
        <dbReference type="EC" id="3.2.1.141"/>
    </reaction>
</comment>
<evidence type="ECO:0000256" key="3">
    <source>
        <dbReference type="ARBA" id="ARBA00008061"/>
    </source>
</evidence>
<dbReference type="Pfam" id="PF02922">
    <property type="entry name" value="CBM_48"/>
    <property type="match status" value="1"/>
</dbReference>
<dbReference type="Gene3D" id="3.20.20.80">
    <property type="entry name" value="Glycosidases"/>
    <property type="match status" value="1"/>
</dbReference>
<dbReference type="Gene3D" id="3.90.1070.10">
    <property type="match status" value="1"/>
</dbReference>
<dbReference type="SFLD" id="SFLDS00003">
    <property type="entry name" value="Haloacid_Dehalogenase"/>
    <property type="match status" value="1"/>
</dbReference>
<keyword evidence="7 13" id="KW-0378">Hydrolase</keyword>
<keyword evidence="8" id="KW-0119">Carbohydrate metabolism</keyword>
<gene>
    <name evidence="13" type="primary">treZ</name>
    <name evidence="13" type="ORF">Enr10x_22930</name>
</gene>
<evidence type="ECO:0000256" key="4">
    <source>
        <dbReference type="ARBA" id="ARBA00012268"/>
    </source>
</evidence>
<feature type="domain" description="Glycosyl hydrolase family 13 catalytic" evidence="12">
    <location>
        <begin position="396"/>
        <end position="783"/>
    </location>
</feature>